<dbReference type="HAMAP" id="MF_00795">
    <property type="entry name" value="CutC"/>
    <property type="match status" value="1"/>
</dbReference>
<evidence type="ECO:0000313" key="3">
    <source>
        <dbReference type="EMBL" id="TXK37669.1"/>
    </source>
</evidence>
<dbReference type="PANTHER" id="PTHR12598">
    <property type="entry name" value="COPPER HOMEOSTASIS PROTEIN CUTC"/>
    <property type="match status" value="1"/>
</dbReference>
<evidence type="ECO:0000256" key="1">
    <source>
        <dbReference type="ARBA" id="ARBA00007768"/>
    </source>
</evidence>
<name>A0A5C8JIR3_9BACT</name>
<dbReference type="EMBL" id="VRTY01000058">
    <property type="protein sequence ID" value="TXK37669.1"/>
    <property type="molecule type" value="Genomic_DNA"/>
</dbReference>
<accession>A0A5C8JIR3</accession>
<comment type="caution">
    <text evidence="3">The sequence shown here is derived from an EMBL/GenBank/DDBJ whole genome shotgun (WGS) entry which is preliminary data.</text>
</comment>
<dbReference type="RefSeq" id="WP_147922579.1">
    <property type="nucleotide sequence ID" value="NZ_VRTY01000058.1"/>
</dbReference>
<comment type="subcellular location">
    <subcellularLocation>
        <location evidence="2">Cytoplasm</location>
    </subcellularLocation>
</comment>
<dbReference type="Gene3D" id="3.20.20.380">
    <property type="entry name" value="Copper homeostasis (CutC) domain"/>
    <property type="match status" value="1"/>
</dbReference>
<organism evidence="3 4">
    <name type="scientific">Pontibacter qinzhouensis</name>
    <dbReference type="NCBI Taxonomy" id="2603253"/>
    <lineage>
        <taxon>Bacteria</taxon>
        <taxon>Pseudomonadati</taxon>
        <taxon>Bacteroidota</taxon>
        <taxon>Cytophagia</taxon>
        <taxon>Cytophagales</taxon>
        <taxon>Hymenobacteraceae</taxon>
        <taxon>Pontibacter</taxon>
    </lineage>
</organism>
<dbReference type="InterPro" id="IPR036822">
    <property type="entry name" value="CutC-like_dom_sf"/>
</dbReference>
<dbReference type="Proteomes" id="UP000321926">
    <property type="component" value="Unassembled WGS sequence"/>
</dbReference>
<reference evidence="3 4" key="1">
    <citation type="submission" date="2019-08" db="EMBL/GenBank/DDBJ databases">
        <authorList>
            <person name="Shi S."/>
        </authorList>
    </citation>
    <scope>NUCLEOTIDE SEQUENCE [LARGE SCALE GENOMIC DNA]</scope>
    <source>
        <strain evidence="3 4">GY10130</strain>
    </source>
</reference>
<dbReference type="AlphaFoldDB" id="A0A5C8JIR3"/>
<dbReference type="GO" id="GO:0005507">
    <property type="term" value="F:copper ion binding"/>
    <property type="evidence" value="ECO:0007669"/>
    <property type="project" value="TreeGrafter"/>
</dbReference>
<keyword evidence="4" id="KW-1185">Reference proteome</keyword>
<sequence length="258" mass="28033">MESTNYNLLAGQKLVLEVCVESVQSAVAAEKGGAQRVELCSGLSEGGLTPSYGLIQVVRKSIGIGLHVLIRPRRGDFLYSELEVEIMKRDIEIAKELGADGVVLGALRPEGHVDLELMQDFIAVARPLSVTFHRAFDVTPDPLKALDDLMHLKVDRLLTSGQQGTALEGAALISNLIERAGNSLIVMPGSGVNERNMQELLKLTRATEFHTSARKKVASDMIFRRSDLPMAGVQQLTEYENLVADKQKIAAICNLSVA</sequence>
<keyword evidence="2" id="KW-0963">Cytoplasm</keyword>
<dbReference type="InterPro" id="IPR005627">
    <property type="entry name" value="CutC-like"/>
</dbReference>
<gene>
    <name evidence="2" type="primary">cutC</name>
    <name evidence="3" type="ORF">FVR03_15020</name>
</gene>
<protein>
    <recommendedName>
        <fullName evidence="2">PF03932 family protein CutC</fullName>
    </recommendedName>
</protein>
<evidence type="ECO:0000313" key="4">
    <source>
        <dbReference type="Proteomes" id="UP000321926"/>
    </source>
</evidence>
<dbReference type="GO" id="GO:0005737">
    <property type="term" value="C:cytoplasm"/>
    <property type="evidence" value="ECO:0007669"/>
    <property type="project" value="UniProtKB-SubCell"/>
</dbReference>
<proteinExistence type="inferred from homology"/>
<dbReference type="PANTHER" id="PTHR12598:SF0">
    <property type="entry name" value="COPPER HOMEOSTASIS PROTEIN CUTC HOMOLOG"/>
    <property type="match status" value="1"/>
</dbReference>
<dbReference type="FunFam" id="3.20.20.380:FF:000001">
    <property type="entry name" value="Copper homeostasis protein CutC"/>
    <property type="match status" value="1"/>
</dbReference>
<dbReference type="Pfam" id="PF03932">
    <property type="entry name" value="CutC"/>
    <property type="match status" value="1"/>
</dbReference>
<evidence type="ECO:0000256" key="2">
    <source>
        <dbReference type="HAMAP-Rule" id="MF_00795"/>
    </source>
</evidence>
<comment type="similarity">
    <text evidence="1 2">Belongs to the CutC family.</text>
</comment>
<dbReference type="OrthoDB" id="9815677at2"/>
<dbReference type="SUPFAM" id="SSF110395">
    <property type="entry name" value="CutC-like"/>
    <property type="match status" value="1"/>
</dbReference>
<comment type="caution">
    <text evidence="2">Once thought to be involved in copper homeostasis, experiments in E.coli have shown this is not the case.</text>
</comment>